<dbReference type="RefSeq" id="WP_141169647.1">
    <property type="nucleotide sequence ID" value="NZ_CP041185.1"/>
</dbReference>
<keyword evidence="2" id="KW-1185">Reference proteome</keyword>
<evidence type="ECO:0000313" key="1">
    <source>
        <dbReference type="EMBL" id="QDG70217.1"/>
    </source>
</evidence>
<protein>
    <submittedName>
        <fullName evidence="1">GNAT family N-acetyltransferase</fullName>
    </submittedName>
</protein>
<reference evidence="1 2" key="1">
    <citation type="submission" date="2019-06" db="EMBL/GenBank/DDBJ databases">
        <title>Complete genome sequence of Janthinobacterium sp. SNU WT3 isolated from diseased rainbow trout.</title>
        <authorList>
            <person name="Oh W.T."/>
            <person name="Park S.C."/>
        </authorList>
    </citation>
    <scope>NUCLEOTIDE SEQUENCE [LARGE SCALE GENOMIC DNA]</scope>
    <source>
        <strain evidence="1 2">SNU WT3</strain>
    </source>
</reference>
<dbReference type="Gene3D" id="3.40.630.30">
    <property type="match status" value="1"/>
</dbReference>
<accession>A0A4Y6RCM5</accession>
<dbReference type="SUPFAM" id="SSF55729">
    <property type="entry name" value="Acyl-CoA N-acyltransferases (Nat)"/>
    <property type="match status" value="1"/>
</dbReference>
<dbReference type="AlphaFoldDB" id="A0A4Y6RCM5"/>
<evidence type="ECO:0000313" key="2">
    <source>
        <dbReference type="Proteomes" id="UP000316665"/>
    </source>
</evidence>
<sequence length="225" mass="25479">MNFTIEDIRRALDAASPTIITAGIISTGKLIGKAGEVEYSIYAGWDLLFANLCDRSWGGFNVSLMRHIQSLDAEGVDIDPILEAAQLEDYHWRWLDKCLHYRGNCYQWFFLVAEGYPQAACLIYHPKSSVVGAGDIFYVEYIAAAPWNRENVLADRIFKGAGAKLLDRVISYAQEDLKLRPGFSLHSLPKAERFYERIGMKAFQAYDKEGLKFFEWIASESMAKG</sequence>
<keyword evidence="1" id="KW-0808">Transferase</keyword>
<dbReference type="KEGG" id="jas:FJQ89_07160"/>
<dbReference type="EMBL" id="CP041185">
    <property type="protein sequence ID" value="QDG70217.1"/>
    <property type="molecule type" value="Genomic_DNA"/>
</dbReference>
<dbReference type="Proteomes" id="UP000316665">
    <property type="component" value="Chromosome"/>
</dbReference>
<dbReference type="InterPro" id="IPR016181">
    <property type="entry name" value="Acyl_CoA_acyltransferase"/>
</dbReference>
<dbReference type="OrthoDB" id="6064764at2"/>
<gene>
    <name evidence="1" type="ORF">FJQ89_07160</name>
</gene>
<proteinExistence type="predicted"/>
<organism evidence="1 2">
    <name type="scientific">Janthinobacterium tructae</name>
    <dbReference type="NCBI Taxonomy" id="2590869"/>
    <lineage>
        <taxon>Bacteria</taxon>
        <taxon>Pseudomonadati</taxon>
        <taxon>Pseudomonadota</taxon>
        <taxon>Betaproteobacteria</taxon>
        <taxon>Burkholderiales</taxon>
        <taxon>Oxalobacteraceae</taxon>
        <taxon>Janthinobacterium</taxon>
    </lineage>
</organism>
<name>A0A4Y6RCM5_9BURK</name>
<dbReference type="GO" id="GO:0016747">
    <property type="term" value="F:acyltransferase activity, transferring groups other than amino-acyl groups"/>
    <property type="evidence" value="ECO:0007669"/>
    <property type="project" value="InterPro"/>
</dbReference>